<comment type="caution">
    <text evidence="2">The sequence shown here is derived from an EMBL/GenBank/DDBJ whole genome shotgun (WGS) entry which is preliminary data.</text>
</comment>
<keyword evidence="1" id="KW-1133">Transmembrane helix</keyword>
<feature type="transmembrane region" description="Helical" evidence="1">
    <location>
        <begin position="64"/>
        <end position="82"/>
    </location>
</feature>
<reference evidence="2 3" key="1">
    <citation type="journal article" date="2013" name="Genome Announc.">
        <title>Draft Genome Sequence of Shewanella decolorationis S12, a Dye-Degrading Bacterium Isolated from a Wastewater Treatment Plant.</title>
        <authorList>
            <person name="Xu M."/>
            <person name="Fang Y."/>
            <person name="Liu J."/>
            <person name="Chen X."/>
            <person name="Sun G."/>
            <person name="Guo J."/>
            <person name="Hua Z."/>
            <person name="Tu Q."/>
            <person name="Wu L."/>
            <person name="Zhou J."/>
            <person name="Liu X."/>
        </authorList>
    </citation>
    <scope>NUCLEOTIDE SEQUENCE [LARGE SCALE GENOMIC DNA]</scope>
    <source>
        <strain evidence="2 3">S12</strain>
    </source>
</reference>
<accession>A0ABN0PR51</accession>
<evidence type="ECO:0000313" key="3">
    <source>
        <dbReference type="Proteomes" id="UP000017548"/>
    </source>
</evidence>
<keyword evidence="1" id="KW-0472">Membrane</keyword>
<keyword evidence="3" id="KW-1185">Reference proteome</keyword>
<proteinExistence type="predicted"/>
<protein>
    <submittedName>
        <fullName evidence="2">Uncharacterized protein</fullName>
    </submittedName>
</protein>
<keyword evidence="1" id="KW-0812">Transmembrane</keyword>
<dbReference type="RefSeq" id="WP_023265896.1">
    <property type="nucleotide sequence ID" value="NZ_AXZL01000048.1"/>
</dbReference>
<evidence type="ECO:0000313" key="2">
    <source>
        <dbReference type="EMBL" id="ESE42619.1"/>
    </source>
</evidence>
<name>A0ABN0PR51_9GAMM</name>
<feature type="transmembrane region" description="Helical" evidence="1">
    <location>
        <begin position="88"/>
        <end position="109"/>
    </location>
</feature>
<gene>
    <name evidence="2" type="ORF">SHD_0721</name>
</gene>
<evidence type="ECO:0000256" key="1">
    <source>
        <dbReference type="SAM" id="Phobius"/>
    </source>
</evidence>
<organism evidence="2 3">
    <name type="scientific">Shewanella decolorationis S12</name>
    <dbReference type="NCBI Taxonomy" id="1353536"/>
    <lineage>
        <taxon>Bacteria</taxon>
        <taxon>Pseudomonadati</taxon>
        <taxon>Pseudomonadota</taxon>
        <taxon>Gammaproteobacteria</taxon>
        <taxon>Alteromonadales</taxon>
        <taxon>Shewanellaceae</taxon>
        <taxon>Shewanella</taxon>
    </lineage>
</organism>
<sequence>MDERAIKGQKMEVIQKKGKNKHTFRLGQEQFEYAYEDGSAKGDVEVYYGDLPLKRSEQTEQNDWLRNVGVLWILLGLFQSGYGSFTRGAFYFDPMWIFIGAACLTWALMTKVTYTVFKAEGANIFIIKDKHHDALIEELMARRKAQLAHWYADINPENELNNEINKFKWLVKQEVLTEEESEQKIKEVKFYHQVDDEQRVLN</sequence>
<dbReference type="EMBL" id="AXZL01000048">
    <property type="protein sequence ID" value="ESE42619.1"/>
    <property type="molecule type" value="Genomic_DNA"/>
</dbReference>
<dbReference type="Proteomes" id="UP000017548">
    <property type="component" value="Unassembled WGS sequence"/>
</dbReference>